<accession>A0A383EGN4</accession>
<keyword evidence="1" id="KW-1133">Transmembrane helix</keyword>
<reference evidence="2" key="1">
    <citation type="submission" date="2018-05" db="EMBL/GenBank/DDBJ databases">
        <authorList>
            <person name="Lanie J.A."/>
            <person name="Ng W.-L."/>
            <person name="Kazmierczak K.M."/>
            <person name="Andrzejewski T.M."/>
            <person name="Davidsen T.M."/>
            <person name="Wayne K.J."/>
            <person name="Tettelin H."/>
            <person name="Glass J.I."/>
            <person name="Rusch D."/>
            <person name="Podicherti R."/>
            <person name="Tsui H.-C.T."/>
            <person name="Winkler M.E."/>
        </authorList>
    </citation>
    <scope>NUCLEOTIDE SEQUENCE</scope>
</reference>
<feature type="transmembrane region" description="Helical" evidence="1">
    <location>
        <begin position="6"/>
        <end position="24"/>
    </location>
</feature>
<evidence type="ECO:0000313" key="2">
    <source>
        <dbReference type="EMBL" id="SVE55583.1"/>
    </source>
</evidence>
<dbReference type="EMBL" id="UINC01225489">
    <property type="protein sequence ID" value="SVE55583.1"/>
    <property type="molecule type" value="Genomic_DNA"/>
</dbReference>
<dbReference type="AlphaFoldDB" id="A0A383EGN4"/>
<protein>
    <recommendedName>
        <fullName evidence="3">Cation/H+ exchanger domain-containing protein</fullName>
    </recommendedName>
</protein>
<sequence>MVAESIILLSVILICAKLFGEFTYRFLKLPRVIGELGAGIIIGPFALGGLAWGNLGPLFPMEQGSVIPVNQSLYFLANIG</sequence>
<proteinExistence type="predicted"/>
<name>A0A383EGN4_9ZZZZ</name>
<keyword evidence="1" id="KW-0472">Membrane</keyword>
<feature type="transmembrane region" description="Helical" evidence="1">
    <location>
        <begin position="36"/>
        <end position="55"/>
    </location>
</feature>
<evidence type="ECO:0008006" key="3">
    <source>
        <dbReference type="Google" id="ProtNLM"/>
    </source>
</evidence>
<keyword evidence="1" id="KW-0812">Transmembrane</keyword>
<gene>
    <name evidence="2" type="ORF">METZ01_LOCUS508437</name>
</gene>
<dbReference type="Gene3D" id="1.20.1530.20">
    <property type="match status" value="1"/>
</dbReference>
<dbReference type="InterPro" id="IPR038770">
    <property type="entry name" value="Na+/solute_symporter_sf"/>
</dbReference>
<feature type="non-terminal residue" evidence="2">
    <location>
        <position position="80"/>
    </location>
</feature>
<evidence type="ECO:0000256" key="1">
    <source>
        <dbReference type="SAM" id="Phobius"/>
    </source>
</evidence>
<organism evidence="2">
    <name type="scientific">marine metagenome</name>
    <dbReference type="NCBI Taxonomy" id="408172"/>
    <lineage>
        <taxon>unclassified sequences</taxon>
        <taxon>metagenomes</taxon>
        <taxon>ecological metagenomes</taxon>
    </lineage>
</organism>